<reference evidence="4 5" key="1">
    <citation type="submission" date="2014-11" db="EMBL/GenBank/DDBJ databases">
        <authorList>
            <person name="Urmite Genomes Urmite Genomes"/>
        </authorList>
    </citation>
    <scope>NUCLEOTIDE SEQUENCE [LARGE SCALE GENOMIC DNA]</scope>
    <source>
        <strain evidence="4 5">Oc5</strain>
    </source>
</reference>
<dbReference type="Gene3D" id="1.10.101.10">
    <property type="entry name" value="PGBD-like superfamily/PGBD"/>
    <property type="match status" value="1"/>
</dbReference>
<feature type="compositionally biased region" description="Basic and acidic residues" evidence="1">
    <location>
        <begin position="40"/>
        <end position="50"/>
    </location>
</feature>
<protein>
    <submittedName>
        <fullName evidence="4">D-alanyl-D-alanine carboxypeptidase</fullName>
    </submittedName>
</protein>
<dbReference type="InterPro" id="IPR009045">
    <property type="entry name" value="Zn_M74/Hedgehog-like"/>
</dbReference>
<accession>A0A0A1MU18</accession>
<dbReference type="Proteomes" id="UP000040453">
    <property type="component" value="Unassembled WGS sequence"/>
</dbReference>
<dbReference type="InterPro" id="IPR036365">
    <property type="entry name" value="PGBD-like_sf"/>
</dbReference>
<dbReference type="RefSeq" id="WP_042532226.1">
    <property type="nucleotide sequence ID" value="NZ_CAXOIH010000005.1"/>
</dbReference>
<dbReference type="InterPro" id="IPR052179">
    <property type="entry name" value="DD-CPase-like"/>
</dbReference>
<dbReference type="AlphaFoldDB" id="A0A0A1MU18"/>
<proteinExistence type="predicted"/>
<dbReference type="GO" id="GO:0006508">
    <property type="term" value="P:proteolysis"/>
    <property type="evidence" value="ECO:0007669"/>
    <property type="project" value="InterPro"/>
</dbReference>
<dbReference type="PROSITE" id="PS51257">
    <property type="entry name" value="PROKAR_LIPOPROTEIN"/>
    <property type="match status" value="1"/>
</dbReference>
<gene>
    <name evidence="4" type="primary">vanY</name>
    <name evidence="4" type="ORF">BN997_02282</name>
</gene>
<dbReference type="Gene3D" id="3.30.1380.10">
    <property type="match status" value="1"/>
</dbReference>
<dbReference type="InterPro" id="IPR002477">
    <property type="entry name" value="Peptidoglycan-bd-like"/>
</dbReference>
<dbReference type="EMBL" id="CDGG01000001">
    <property type="protein sequence ID" value="CEI82416.1"/>
    <property type="molecule type" value="Genomic_DNA"/>
</dbReference>
<keyword evidence="5" id="KW-1185">Reference proteome</keyword>
<feature type="compositionally biased region" description="Acidic residues" evidence="1">
    <location>
        <begin position="54"/>
        <end position="65"/>
    </location>
</feature>
<feature type="domain" description="D-alanyl-D-alanine carboxypeptidase-like core" evidence="3">
    <location>
        <begin position="205"/>
        <end position="333"/>
    </location>
</feature>
<evidence type="ECO:0000259" key="3">
    <source>
        <dbReference type="Pfam" id="PF02557"/>
    </source>
</evidence>
<organism evidence="4 5">
    <name type="scientific">Oceanobacillus oncorhynchi</name>
    <dbReference type="NCBI Taxonomy" id="545501"/>
    <lineage>
        <taxon>Bacteria</taxon>
        <taxon>Bacillati</taxon>
        <taxon>Bacillota</taxon>
        <taxon>Bacilli</taxon>
        <taxon>Bacillales</taxon>
        <taxon>Bacillaceae</taxon>
        <taxon>Oceanobacillus</taxon>
    </lineage>
</organism>
<dbReference type="PANTHER" id="PTHR34385:SF1">
    <property type="entry name" value="PEPTIDOGLYCAN L-ALANYL-D-GLUTAMATE ENDOPEPTIDASE CWLK"/>
    <property type="match status" value="1"/>
</dbReference>
<sequence>MRGVSWIILSAICFVLIGCGPHEPSPSQEDAPASEQSAPEEQKDTDDKQAEGQQTEEPEQEETEPPDAVLQKFDTDDAVLQLKQALNAIGYDLEATDEFDEELTWAITDFQLQTDDTAISGVYDKATREELLLYYENEKSIEPGEGLAPPPEEPEVTEAGTEVVGNPYDELSLVNKSFALPDDYIPEDLIVPDVPFPFTEDLPKKYLRENAAHALEELFEGAEEAGLEMFAQSGYRSYDRQDDIFAANAAQNGEDYANTYSARPGESEHQTGLAMDVTSAEVNLELVEAFGETEEGQWLAENAPEYGFIIRFPKGKEDITGYQYEPWHLRYVGEKTAKYITEQGITLEEYYEEQAE</sequence>
<dbReference type="PANTHER" id="PTHR34385">
    <property type="entry name" value="D-ALANYL-D-ALANINE CARBOXYPEPTIDASE"/>
    <property type="match status" value="1"/>
</dbReference>
<keyword evidence="4" id="KW-0378">Hydrolase</keyword>
<dbReference type="SUPFAM" id="SSF47090">
    <property type="entry name" value="PGBD-like"/>
    <property type="match status" value="1"/>
</dbReference>
<dbReference type="GO" id="GO:0004180">
    <property type="term" value="F:carboxypeptidase activity"/>
    <property type="evidence" value="ECO:0007669"/>
    <property type="project" value="UniProtKB-KW"/>
</dbReference>
<dbReference type="InterPro" id="IPR036366">
    <property type="entry name" value="PGBDSf"/>
</dbReference>
<keyword evidence="4" id="KW-0121">Carboxypeptidase</keyword>
<feature type="region of interest" description="Disordered" evidence="1">
    <location>
        <begin position="23"/>
        <end position="69"/>
    </location>
</feature>
<dbReference type="SUPFAM" id="SSF55166">
    <property type="entry name" value="Hedgehog/DD-peptidase"/>
    <property type="match status" value="1"/>
</dbReference>
<evidence type="ECO:0000256" key="1">
    <source>
        <dbReference type="SAM" id="MobiDB-lite"/>
    </source>
</evidence>
<dbReference type="Pfam" id="PF02557">
    <property type="entry name" value="VanY"/>
    <property type="match status" value="1"/>
</dbReference>
<dbReference type="STRING" id="545501.BN997_02282"/>
<evidence type="ECO:0000313" key="5">
    <source>
        <dbReference type="Proteomes" id="UP000040453"/>
    </source>
</evidence>
<dbReference type="Pfam" id="PF01471">
    <property type="entry name" value="PG_binding_1"/>
    <property type="match status" value="1"/>
</dbReference>
<dbReference type="OrthoDB" id="9792074at2"/>
<dbReference type="CDD" id="cd14852">
    <property type="entry name" value="LD-carboxypeptidase"/>
    <property type="match status" value="1"/>
</dbReference>
<dbReference type="InterPro" id="IPR003709">
    <property type="entry name" value="VanY-like_core_dom"/>
</dbReference>
<name>A0A0A1MU18_9BACI</name>
<evidence type="ECO:0000259" key="2">
    <source>
        <dbReference type="Pfam" id="PF01471"/>
    </source>
</evidence>
<dbReference type="InterPro" id="IPR058193">
    <property type="entry name" value="VanY/YodJ_core_dom"/>
</dbReference>
<feature type="domain" description="Peptidoglycan binding-like" evidence="2">
    <location>
        <begin position="76"/>
        <end position="130"/>
    </location>
</feature>
<keyword evidence="4" id="KW-0645">Protease</keyword>
<evidence type="ECO:0000313" key="4">
    <source>
        <dbReference type="EMBL" id="CEI82416.1"/>
    </source>
</evidence>